<dbReference type="PRINTS" id="PR00364">
    <property type="entry name" value="DISEASERSIST"/>
</dbReference>
<proteinExistence type="inferred from homology"/>
<dbReference type="InterPro" id="IPR032675">
    <property type="entry name" value="LRR_dom_sf"/>
</dbReference>
<keyword evidence="5" id="KW-0067">ATP-binding</keyword>
<dbReference type="Pfam" id="PF23247">
    <property type="entry name" value="LRR_RPS2"/>
    <property type="match status" value="1"/>
</dbReference>
<dbReference type="InterPro" id="IPR057135">
    <property type="entry name" value="At4g27190-like_LRR"/>
</dbReference>
<dbReference type="InterPro" id="IPR036388">
    <property type="entry name" value="WH-like_DNA-bd_sf"/>
</dbReference>
<dbReference type="SUPFAM" id="SSF52058">
    <property type="entry name" value="L domain-like"/>
    <property type="match status" value="1"/>
</dbReference>
<dbReference type="InterPro" id="IPR050905">
    <property type="entry name" value="Plant_NBS-LRR"/>
</dbReference>
<keyword evidence="4" id="KW-0611">Plant defense</keyword>
<dbReference type="PANTHER" id="PTHR33463:SF198">
    <property type="entry name" value="RPP4C3"/>
    <property type="match status" value="1"/>
</dbReference>
<dbReference type="InterPro" id="IPR002182">
    <property type="entry name" value="NB-ARC"/>
</dbReference>
<evidence type="ECO:0000256" key="4">
    <source>
        <dbReference type="ARBA" id="ARBA00022821"/>
    </source>
</evidence>
<dbReference type="EMBL" id="JAUIZM010000005">
    <property type="protein sequence ID" value="KAK1384007.1"/>
    <property type="molecule type" value="Genomic_DNA"/>
</dbReference>
<dbReference type="GO" id="GO:0005524">
    <property type="term" value="F:ATP binding"/>
    <property type="evidence" value="ECO:0007669"/>
    <property type="project" value="UniProtKB-KW"/>
</dbReference>
<dbReference type="AlphaFoldDB" id="A0AAD8IDR0"/>
<keyword evidence="10" id="KW-1185">Reference proteome</keyword>
<dbReference type="Gene3D" id="3.40.50.300">
    <property type="entry name" value="P-loop containing nucleotide triphosphate hydrolases"/>
    <property type="match status" value="1"/>
</dbReference>
<evidence type="ECO:0000313" key="9">
    <source>
        <dbReference type="EMBL" id="KAK1384007.1"/>
    </source>
</evidence>
<evidence type="ECO:0000256" key="1">
    <source>
        <dbReference type="ARBA" id="ARBA00008894"/>
    </source>
</evidence>
<dbReference type="Pfam" id="PF00931">
    <property type="entry name" value="NB-ARC"/>
    <property type="match status" value="1"/>
</dbReference>
<dbReference type="Proteomes" id="UP001237642">
    <property type="component" value="Unassembled WGS sequence"/>
</dbReference>
<evidence type="ECO:0000259" key="8">
    <source>
        <dbReference type="Pfam" id="PF23247"/>
    </source>
</evidence>
<dbReference type="GO" id="GO:0006952">
    <property type="term" value="P:defense response"/>
    <property type="evidence" value="ECO:0007669"/>
    <property type="project" value="UniProtKB-KW"/>
</dbReference>
<evidence type="ECO:0000256" key="5">
    <source>
        <dbReference type="ARBA" id="ARBA00022840"/>
    </source>
</evidence>
<accession>A0AAD8IDR0</accession>
<name>A0AAD8IDR0_9APIA</name>
<dbReference type="InterPro" id="IPR027417">
    <property type="entry name" value="P-loop_NTPase"/>
</dbReference>
<dbReference type="GO" id="GO:0043531">
    <property type="term" value="F:ADP binding"/>
    <property type="evidence" value="ECO:0007669"/>
    <property type="project" value="InterPro"/>
</dbReference>
<dbReference type="InterPro" id="IPR042197">
    <property type="entry name" value="Apaf_helical"/>
</dbReference>
<dbReference type="Gene3D" id="1.10.10.10">
    <property type="entry name" value="Winged helix-like DNA-binding domain superfamily/Winged helix DNA-binding domain"/>
    <property type="match status" value="1"/>
</dbReference>
<evidence type="ECO:0000256" key="6">
    <source>
        <dbReference type="SAM" id="Coils"/>
    </source>
</evidence>
<dbReference type="SUPFAM" id="SSF52540">
    <property type="entry name" value="P-loop containing nucleoside triphosphate hydrolases"/>
    <property type="match status" value="1"/>
</dbReference>
<keyword evidence="2" id="KW-0433">Leucine-rich repeat</keyword>
<comment type="caution">
    <text evidence="9">The sequence shown here is derived from an EMBL/GenBank/DDBJ whole genome shotgun (WGS) entry which is preliminary data.</text>
</comment>
<evidence type="ECO:0000313" key="10">
    <source>
        <dbReference type="Proteomes" id="UP001237642"/>
    </source>
</evidence>
<dbReference type="Gene3D" id="1.10.8.430">
    <property type="entry name" value="Helical domain of apoptotic protease-activating factors"/>
    <property type="match status" value="1"/>
</dbReference>
<dbReference type="PANTHER" id="PTHR33463">
    <property type="entry name" value="NB-ARC DOMAIN-CONTAINING PROTEIN-RELATED"/>
    <property type="match status" value="1"/>
</dbReference>
<organism evidence="9 10">
    <name type="scientific">Heracleum sosnowskyi</name>
    <dbReference type="NCBI Taxonomy" id="360622"/>
    <lineage>
        <taxon>Eukaryota</taxon>
        <taxon>Viridiplantae</taxon>
        <taxon>Streptophyta</taxon>
        <taxon>Embryophyta</taxon>
        <taxon>Tracheophyta</taxon>
        <taxon>Spermatophyta</taxon>
        <taxon>Magnoliopsida</taxon>
        <taxon>eudicotyledons</taxon>
        <taxon>Gunneridae</taxon>
        <taxon>Pentapetalae</taxon>
        <taxon>asterids</taxon>
        <taxon>campanulids</taxon>
        <taxon>Apiales</taxon>
        <taxon>Apiaceae</taxon>
        <taxon>Apioideae</taxon>
        <taxon>apioid superclade</taxon>
        <taxon>Tordylieae</taxon>
        <taxon>Tordyliinae</taxon>
        <taxon>Heracleum</taxon>
    </lineage>
</organism>
<protein>
    <submittedName>
        <fullName evidence="9">NB-ARC domain-containing protein</fullName>
    </submittedName>
</protein>
<feature type="domain" description="NB-ARC" evidence="7">
    <location>
        <begin position="163"/>
        <end position="334"/>
    </location>
</feature>
<evidence type="ECO:0000256" key="2">
    <source>
        <dbReference type="ARBA" id="ARBA00022614"/>
    </source>
</evidence>
<evidence type="ECO:0000259" key="7">
    <source>
        <dbReference type="Pfam" id="PF00931"/>
    </source>
</evidence>
<evidence type="ECO:0000256" key="3">
    <source>
        <dbReference type="ARBA" id="ARBA00022737"/>
    </source>
</evidence>
<comment type="similarity">
    <text evidence="1">Belongs to the disease resistance NB-LRR family.</text>
</comment>
<feature type="coiled-coil region" evidence="6">
    <location>
        <begin position="39"/>
        <end position="66"/>
    </location>
</feature>
<dbReference type="Gene3D" id="3.80.10.10">
    <property type="entry name" value="Ribonuclease Inhibitor"/>
    <property type="match status" value="2"/>
</dbReference>
<reference evidence="9" key="1">
    <citation type="submission" date="2023-02" db="EMBL/GenBank/DDBJ databases">
        <title>Genome of toxic invasive species Heracleum sosnowskyi carries increased number of genes despite the absence of recent whole-genome duplications.</title>
        <authorList>
            <person name="Schelkunov M."/>
            <person name="Shtratnikova V."/>
            <person name="Makarenko M."/>
            <person name="Klepikova A."/>
            <person name="Omelchenko D."/>
            <person name="Novikova G."/>
            <person name="Obukhova E."/>
            <person name="Bogdanov V."/>
            <person name="Penin A."/>
            <person name="Logacheva M."/>
        </authorList>
    </citation>
    <scope>NUCLEOTIDE SEQUENCE</scope>
    <source>
        <strain evidence="9">Hsosn_3</strain>
        <tissue evidence="9">Leaf</tissue>
    </source>
</reference>
<reference evidence="9" key="2">
    <citation type="submission" date="2023-05" db="EMBL/GenBank/DDBJ databases">
        <authorList>
            <person name="Schelkunov M.I."/>
        </authorList>
    </citation>
    <scope>NUCLEOTIDE SEQUENCE</scope>
    <source>
        <strain evidence="9">Hsosn_3</strain>
        <tissue evidence="9">Leaf</tissue>
    </source>
</reference>
<keyword evidence="6" id="KW-0175">Coiled coil</keyword>
<keyword evidence="5" id="KW-0547">Nucleotide-binding</keyword>
<sequence>MFGIFDIPGLGKVVDRISHATVSAIFSGLRYTFRYKALVDDLSSEIQKLKSEKERLSVKVNEERDNGKIIYNDVLTWQKEVFDEIQKNSKKILPSWKCIKCLPIRNPISRFQLGKEAVLKAKTVTGLTIKGKELLAKEIAHLPPVENVPNADSAFWNFDSRNDAYEKLWQDLVNEDSPMIVGIYGMPGVGKSRMMQQIWKEALEKGIFNKVTLAVVGSKELDVINLQKQIASHLGCGLVSEDNKRHRANQIKNSLKNGGKILIILDDIWKVIPLEDIIGTCLGDVKIWKGYKILLTAREKSVCLNNNCKHPVEITSLTVPEAWDLFRNTVGMSEIESLNDKKLAEEVCKKCAGLPLVIHAVAKALKSMTHNLWKDTLYKLNNRNIESVGGIIGEVYACLKLSFDNLEDDAKQCLLLCCLFPKDADIPMRRLIQFATGSQLVHGGRIRILAMIDILKSSSLLIQGKDDEHFKLRDIIRDVATSVAVKDYAFLWARCGSRLPDDAADYSSRKLLHLDVEKNNFHLPDDLVCPDLHTLSLQGQYKIYIPKFSDIDNSTNSTIHSSQSQPLFDGMVVFPSLEELELRGLKEISNIWGKRHCTDNVSNFFQLKGLEVSSCDKLEIVIPFFMLHRIRYLEYLKVEDCNSLRDVFLPSIARGLVHLKKLEVMYCMRMTEIIGAGQNEEFTDDIIIFPELTKLKLKFLPKLKIFWLYRAGEADIYQVQFPNLVDLTLHNVEFDFEVIELGSELGGYDSICSLKYLDISCENEIQLPCSWQLHLDNLENLALRHCWSDELNSLGFHKVKVLKILESGCSTLFTLSVLQNLQQLQELEISNCGGWKG</sequence>
<gene>
    <name evidence="9" type="ORF">POM88_021742</name>
</gene>
<keyword evidence="3" id="KW-0677">Repeat</keyword>
<feature type="domain" description="Disease resistance protein At4g27190-like leucine-rich repeats" evidence="8">
    <location>
        <begin position="630"/>
        <end position="728"/>
    </location>
</feature>